<gene>
    <name evidence="1" type="ORF">METZ01_LOCUS347394</name>
</gene>
<proteinExistence type="predicted"/>
<protein>
    <submittedName>
        <fullName evidence="1">Uncharacterized protein</fullName>
    </submittedName>
</protein>
<dbReference type="AlphaFoldDB" id="A0A382RB20"/>
<reference evidence="1" key="1">
    <citation type="submission" date="2018-05" db="EMBL/GenBank/DDBJ databases">
        <authorList>
            <person name="Lanie J.A."/>
            <person name="Ng W.-L."/>
            <person name="Kazmierczak K.M."/>
            <person name="Andrzejewski T.M."/>
            <person name="Davidsen T.M."/>
            <person name="Wayne K.J."/>
            <person name="Tettelin H."/>
            <person name="Glass J.I."/>
            <person name="Rusch D."/>
            <person name="Podicherti R."/>
            <person name="Tsui H.-C.T."/>
            <person name="Winkler M.E."/>
        </authorList>
    </citation>
    <scope>NUCLEOTIDE SEQUENCE</scope>
</reference>
<name>A0A382RB20_9ZZZZ</name>
<evidence type="ECO:0000313" key="1">
    <source>
        <dbReference type="EMBL" id="SVC94540.1"/>
    </source>
</evidence>
<sequence>MRCRVWLIALTLIFLSITPHVEADLSTEHQTLNLVCSNDDCSLSEDAVGDAMLSEEERDANPLQPVTVTLEFPMRPDQTSVSLLPGLIESMTIDFRIQEDGTGATRPDLEVELILGPSTNSWTLSPPSASPGNQNPYVLENEEINIVNGRILSPLDEVLLRISFEINQPVTWELHLAGDSKIDLPIEWSIDAVTANTDEPTSLTEPRSITLVGATTFGGLMDSDVDCFRFDVDEHLSALTVTISWDATPLEVEQSHTVPEFWDEEGESEDTPEIRTRYEGEIVVNEFR</sequence>
<feature type="non-terminal residue" evidence="1">
    <location>
        <position position="288"/>
    </location>
</feature>
<organism evidence="1">
    <name type="scientific">marine metagenome</name>
    <dbReference type="NCBI Taxonomy" id="408172"/>
    <lineage>
        <taxon>unclassified sequences</taxon>
        <taxon>metagenomes</taxon>
        <taxon>ecological metagenomes</taxon>
    </lineage>
</organism>
<accession>A0A382RB20</accession>
<dbReference type="EMBL" id="UINC01120201">
    <property type="protein sequence ID" value="SVC94540.1"/>
    <property type="molecule type" value="Genomic_DNA"/>
</dbReference>